<feature type="region of interest" description="Disordered" evidence="1">
    <location>
        <begin position="1"/>
        <end position="37"/>
    </location>
</feature>
<comment type="caution">
    <text evidence="2">The sequence shown here is derived from an EMBL/GenBank/DDBJ whole genome shotgun (WGS) entry which is preliminary data.</text>
</comment>
<dbReference type="VEuPathDB" id="VectorBase:HLOH_060182"/>
<feature type="compositionally biased region" description="Basic residues" evidence="1">
    <location>
        <begin position="1"/>
        <end position="13"/>
    </location>
</feature>
<name>A0A9J6HB42_HAELO</name>
<evidence type="ECO:0000313" key="2">
    <source>
        <dbReference type="EMBL" id="KAH9385062.1"/>
    </source>
</evidence>
<organism evidence="2 3">
    <name type="scientific">Haemaphysalis longicornis</name>
    <name type="common">Bush tick</name>
    <dbReference type="NCBI Taxonomy" id="44386"/>
    <lineage>
        <taxon>Eukaryota</taxon>
        <taxon>Metazoa</taxon>
        <taxon>Ecdysozoa</taxon>
        <taxon>Arthropoda</taxon>
        <taxon>Chelicerata</taxon>
        <taxon>Arachnida</taxon>
        <taxon>Acari</taxon>
        <taxon>Parasitiformes</taxon>
        <taxon>Ixodida</taxon>
        <taxon>Ixodoidea</taxon>
        <taxon>Ixodidae</taxon>
        <taxon>Haemaphysalinae</taxon>
        <taxon>Haemaphysalis</taxon>
    </lineage>
</organism>
<keyword evidence="3" id="KW-1185">Reference proteome</keyword>
<protein>
    <submittedName>
        <fullName evidence="2">Uncharacterized protein</fullName>
    </submittedName>
</protein>
<proteinExistence type="predicted"/>
<reference evidence="2 3" key="1">
    <citation type="journal article" date="2020" name="Cell">
        <title>Large-Scale Comparative Analyses of Tick Genomes Elucidate Their Genetic Diversity and Vector Capacities.</title>
        <authorList>
            <consortium name="Tick Genome and Microbiome Consortium (TIGMIC)"/>
            <person name="Jia N."/>
            <person name="Wang J."/>
            <person name="Shi W."/>
            <person name="Du L."/>
            <person name="Sun Y."/>
            <person name="Zhan W."/>
            <person name="Jiang J.F."/>
            <person name="Wang Q."/>
            <person name="Zhang B."/>
            <person name="Ji P."/>
            <person name="Bell-Sakyi L."/>
            <person name="Cui X.M."/>
            <person name="Yuan T.T."/>
            <person name="Jiang B.G."/>
            <person name="Yang W.F."/>
            <person name="Lam T.T."/>
            <person name="Chang Q.C."/>
            <person name="Ding S.J."/>
            <person name="Wang X.J."/>
            <person name="Zhu J.G."/>
            <person name="Ruan X.D."/>
            <person name="Zhao L."/>
            <person name="Wei J.T."/>
            <person name="Ye R.Z."/>
            <person name="Que T.C."/>
            <person name="Du C.H."/>
            <person name="Zhou Y.H."/>
            <person name="Cheng J.X."/>
            <person name="Dai P.F."/>
            <person name="Guo W.B."/>
            <person name="Han X.H."/>
            <person name="Huang E.J."/>
            <person name="Li L.F."/>
            <person name="Wei W."/>
            <person name="Gao Y.C."/>
            <person name="Liu J.Z."/>
            <person name="Shao H.Z."/>
            <person name="Wang X."/>
            <person name="Wang C.C."/>
            <person name="Yang T.C."/>
            <person name="Huo Q.B."/>
            <person name="Li W."/>
            <person name="Chen H.Y."/>
            <person name="Chen S.E."/>
            <person name="Zhou L.G."/>
            <person name="Ni X.B."/>
            <person name="Tian J.H."/>
            <person name="Sheng Y."/>
            <person name="Liu T."/>
            <person name="Pan Y.S."/>
            <person name="Xia L.Y."/>
            <person name="Li J."/>
            <person name="Zhao F."/>
            <person name="Cao W.C."/>
        </authorList>
    </citation>
    <scope>NUCLEOTIDE SEQUENCE [LARGE SCALE GENOMIC DNA]</scope>
    <source>
        <strain evidence="2">HaeL-2018</strain>
    </source>
</reference>
<evidence type="ECO:0000313" key="3">
    <source>
        <dbReference type="Proteomes" id="UP000821853"/>
    </source>
</evidence>
<accession>A0A9J6HB42</accession>
<dbReference type="AlphaFoldDB" id="A0A9J6HB42"/>
<dbReference type="EMBL" id="JABSTR010003796">
    <property type="protein sequence ID" value="KAH9385062.1"/>
    <property type="molecule type" value="Genomic_DNA"/>
</dbReference>
<evidence type="ECO:0000256" key="1">
    <source>
        <dbReference type="SAM" id="MobiDB-lite"/>
    </source>
</evidence>
<sequence length="81" mass="9080">MKKGTAKPTKRLKCNSDVDAGTFQRGNPSEGSLRDHNNTEALVPDFFVEVRARSRFSTDGGCQTFVDIVRIIEENKQTEPH</sequence>
<gene>
    <name evidence="2" type="ORF">HPB48_027101</name>
</gene>
<dbReference type="Proteomes" id="UP000821853">
    <property type="component" value="Unassembled WGS sequence"/>
</dbReference>